<keyword evidence="4" id="KW-1185">Reference proteome</keyword>
<feature type="compositionally biased region" description="Basic and acidic residues" evidence="1">
    <location>
        <begin position="115"/>
        <end position="129"/>
    </location>
</feature>
<gene>
    <name evidence="3" type="ORF">CAP_8162</name>
</gene>
<evidence type="ECO:0000256" key="1">
    <source>
        <dbReference type="SAM" id="MobiDB-lite"/>
    </source>
</evidence>
<dbReference type="PROSITE" id="PS51257">
    <property type="entry name" value="PROKAR_LIPOPROTEIN"/>
    <property type="match status" value="1"/>
</dbReference>
<feature type="signal peptide" evidence="2">
    <location>
        <begin position="1"/>
        <end position="23"/>
    </location>
</feature>
<feature type="compositionally biased region" description="Pro residues" evidence="1">
    <location>
        <begin position="101"/>
        <end position="114"/>
    </location>
</feature>
<dbReference type="Proteomes" id="UP000019678">
    <property type="component" value="Unassembled WGS sequence"/>
</dbReference>
<dbReference type="RefSeq" id="WP_044237161.1">
    <property type="nucleotide sequence ID" value="NZ_ASRX01000008.1"/>
</dbReference>
<reference evidence="3 4" key="1">
    <citation type="submission" date="2013-05" db="EMBL/GenBank/DDBJ databases">
        <title>Genome assembly of Chondromyces apiculatus DSM 436.</title>
        <authorList>
            <person name="Sharma G."/>
            <person name="Khatri I."/>
            <person name="Kaur C."/>
            <person name="Mayilraj S."/>
            <person name="Subramanian S."/>
        </authorList>
    </citation>
    <scope>NUCLEOTIDE SEQUENCE [LARGE SCALE GENOMIC DNA]</scope>
    <source>
        <strain evidence="3 4">DSM 436</strain>
    </source>
</reference>
<feature type="compositionally biased region" description="Low complexity" evidence="1">
    <location>
        <begin position="76"/>
        <end position="100"/>
    </location>
</feature>
<name>A0A017TGF0_9BACT</name>
<dbReference type="STRING" id="1192034.CAP_8162"/>
<sequence length="195" mass="19346">MTSTPFRRTSRAVLAALALTALAAASALTGCGASAQYPAEAPAAETAAGAAAPAGSPDEALHRLDQAEFELAQILGGPAPSFATPPAGAAPTSAAPITASGPPPPPAAPYAPPTEPRESIGQEVARKDATAQASDDGSRATSHCSIACRALASMSRATDQLCGLAGEVDGRCLGARTRVRSATERVQTQCPSCAP</sequence>
<dbReference type="AlphaFoldDB" id="A0A017TGF0"/>
<organism evidence="3 4">
    <name type="scientific">Chondromyces apiculatus DSM 436</name>
    <dbReference type="NCBI Taxonomy" id="1192034"/>
    <lineage>
        <taxon>Bacteria</taxon>
        <taxon>Pseudomonadati</taxon>
        <taxon>Myxococcota</taxon>
        <taxon>Polyangia</taxon>
        <taxon>Polyangiales</taxon>
        <taxon>Polyangiaceae</taxon>
        <taxon>Chondromyces</taxon>
    </lineage>
</organism>
<protein>
    <submittedName>
        <fullName evidence="3">Uncharacterized protein</fullName>
    </submittedName>
</protein>
<feature type="chain" id="PRO_5001496619" evidence="2">
    <location>
        <begin position="24"/>
        <end position="195"/>
    </location>
</feature>
<dbReference type="PROSITE" id="PS51318">
    <property type="entry name" value="TAT"/>
    <property type="match status" value="1"/>
</dbReference>
<dbReference type="EMBL" id="ASRX01000008">
    <property type="protein sequence ID" value="EYF07661.1"/>
    <property type="molecule type" value="Genomic_DNA"/>
</dbReference>
<accession>A0A017TGF0</accession>
<dbReference type="InterPro" id="IPR006311">
    <property type="entry name" value="TAT_signal"/>
</dbReference>
<feature type="compositionally biased region" description="Polar residues" evidence="1">
    <location>
        <begin position="131"/>
        <end position="140"/>
    </location>
</feature>
<keyword evidence="2" id="KW-0732">Signal</keyword>
<comment type="caution">
    <text evidence="3">The sequence shown here is derived from an EMBL/GenBank/DDBJ whole genome shotgun (WGS) entry which is preliminary data.</text>
</comment>
<evidence type="ECO:0000313" key="3">
    <source>
        <dbReference type="EMBL" id="EYF07661.1"/>
    </source>
</evidence>
<feature type="region of interest" description="Disordered" evidence="1">
    <location>
        <begin position="76"/>
        <end position="140"/>
    </location>
</feature>
<proteinExistence type="predicted"/>
<dbReference type="OrthoDB" id="5526699at2"/>
<evidence type="ECO:0000256" key="2">
    <source>
        <dbReference type="SAM" id="SignalP"/>
    </source>
</evidence>
<evidence type="ECO:0000313" key="4">
    <source>
        <dbReference type="Proteomes" id="UP000019678"/>
    </source>
</evidence>